<keyword evidence="2" id="KW-1133">Transmembrane helix</keyword>
<name>A0A0V0S3G6_9BILA</name>
<feature type="transmembrane region" description="Helical" evidence="2">
    <location>
        <begin position="20"/>
        <end position="39"/>
    </location>
</feature>
<dbReference type="AlphaFoldDB" id="A0A0V0S3G6"/>
<sequence>MRSDPKGTRSRKNKEGVQRFLQLIILLSISFTVQFVIIAEHGREAFCIMASSTDDLSSTEQCMCSFEFGRFFQGKDNNAPPVDESDPSEKMKRSSSQDSVCSSSDNCCPICPACGHRLSANDIAGLGKHFFGQQQEKKVSQPADENLNIVDSSPQATVQQLGETRIASSPVKKSFPHRWPGEYRSYVVPPPNRTVYDAPDAELCLPQDYYYDYDYDYDEPCRNVKSNGFCNPFAKIAFSARHADKAASGRVGNVKQEQNRQVLAAGSSSNSVQCCKAARGCGSLVDDGLFPPDHNGHLLHDSSLWDETGATSSCSATTAVCQKSTDSNRSWNFGMPHFFHKVLGIGKSERKNGNKS</sequence>
<evidence type="ECO:0000313" key="4">
    <source>
        <dbReference type="Proteomes" id="UP000054630"/>
    </source>
</evidence>
<keyword evidence="2" id="KW-0472">Membrane</keyword>
<protein>
    <submittedName>
        <fullName evidence="3">Uncharacterized protein</fullName>
    </submittedName>
</protein>
<accession>A0A0V0S3G6</accession>
<organism evidence="3 4">
    <name type="scientific">Trichinella nelsoni</name>
    <dbReference type="NCBI Taxonomy" id="6336"/>
    <lineage>
        <taxon>Eukaryota</taxon>
        <taxon>Metazoa</taxon>
        <taxon>Ecdysozoa</taxon>
        <taxon>Nematoda</taxon>
        <taxon>Enoplea</taxon>
        <taxon>Dorylaimia</taxon>
        <taxon>Trichinellida</taxon>
        <taxon>Trichinellidae</taxon>
        <taxon>Trichinella</taxon>
    </lineage>
</organism>
<comment type="caution">
    <text evidence="3">The sequence shown here is derived from an EMBL/GenBank/DDBJ whole genome shotgun (WGS) entry which is preliminary data.</text>
</comment>
<evidence type="ECO:0000256" key="1">
    <source>
        <dbReference type="SAM" id="MobiDB-lite"/>
    </source>
</evidence>
<proteinExistence type="predicted"/>
<keyword evidence="2" id="KW-0812">Transmembrane</keyword>
<evidence type="ECO:0000313" key="3">
    <source>
        <dbReference type="EMBL" id="KRX21309.1"/>
    </source>
</evidence>
<feature type="compositionally biased region" description="Low complexity" evidence="1">
    <location>
        <begin position="94"/>
        <end position="103"/>
    </location>
</feature>
<feature type="region of interest" description="Disordered" evidence="1">
    <location>
        <begin position="75"/>
        <end position="103"/>
    </location>
</feature>
<evidence type="ECO:0000256" key="2">
    <source>
        <dbReference type="SAM" id="Phobius"/>
    </source>
</evidence>
<dbReference type="Proteomes" id="UP000054630">
    <property type="component" value="Unassembled WGS sequence"/>
</dbReference>
<gene>
    <name evidence="3" type="ORF">T07_8926</name>
</gene>
<dbReference type="OrthoDB" id="5917367at2759"/>
<reference evidence="3 4" key="1">
    <citation type="submission" date="2015-01" db="EMBL/GenBank/DDBJ databases">
        <title>Evolution of Trichinella species and genotypes.</title>
        <authorList>
            <person name="Korhonen P.K."/>
            <person name="Edoardo P."/>
            <person name="Giuseppe L.R."/>
            <person name="Gasser R.B."/>
        </authorList>
    </citation>
    <scope>NUCLEOTIDE SEQUENCE [LARGE SCALE GENOMIC DNA]</scope>
    <source>
        <strain evidence="3">ISS37</strain>
    </source>
</reference>
<dbReference type="EMBL" id="JYDL01000040">
    <property type="protein sequence ID" value="KRX21309.1"/>
    <property type="molecule type" value="Genomic_DNA"/>
</dbReference>
<keyword evidence="4" id="KW-1185">Reference proteome</keyword>